<organism evidence="2 3">
    <name type="scientific">Rhodoplanes azumiensis</name>
    <dbReference type="NCBI Taxonomy" id="1897628"/>
    <lineage>
        <taxon>Bacteria</taxon>
        <taxon>Pseudomonadati</taxon>
        <taxon>Pseudomonadota</taxon>
        <taxon>Alphaproteobacteria</taxon>
        <taxon>Hyphomicrobiales</taxon>
        <taxon>Nitrobacteraceae</taxon>
        <taxon>Rhodoplanes</taxon>
    </lineage>
</organism>
<name>A0ABW5AKW3_9BRAD</name>
<keyword evidence="3" id="KW-1185">Reference proteome</keyword>
<feature type="transmembrane region" description="Helical" evidence="1">
    <location>
        <begin position="71"/>
        <end position="95"/>
    </location>
</feature>
<evidence type="ECO:0000256" key="1">
    <source>
        <dbReference type="SAM" id="Phobius"/>
    </source>
</evidence>
<dbReference type="Proteomes" id="UP001597314">
    <property type="component" value="Unassembled WGS sequence"/>
</dbReference>
<feature type="transmembrane region" description="Helical" evidence="1">
    <location>
        <begin position="169"/>
        <end position="193"/>
    </location>
</feature>
<evidence type="ECO:0000313" key="3">
    <source>
        <dbReference type="Proteomes" id="UP001597314"/>
    </source>
</evidence>
<sequence>MRMSADFKNTWIDRRFSSGFAMAKAGVALLRARPALLLLPIAAVLGILVYWLVLVPLVVTQSLTLAADLDWLAVTLRLGVVVLGYFLSAFLVVFFHAATIVAARGDFEGRPVSLGAGVSAAARRWPQILAWSAFAATVGLLLRAVASLFRDDGGLVGWVLSLLVGSIQLAFAAAVYFVVPVVVVEGVGPLAAVRRSFTMIRERWGEVFVLQGGVGLVVMLVFGPVVAAFFFGGAWAIDLGLAPAVETVVVSGLLMLAAVALVVGVIAYLALDGVFAAAAYTYATSGTAPATLGPGVMPSLFRPKKPAPAER</sequence>
<dbReference type="EMBL" id="JBHUIW010000018">
    <property type="protein sequence ID" value="MFD2183579.1"/>
    <property type="molecule type" value="Genomic_DNA"/>
</dbReference>
<dbReference type="Pfam" id="PF19656">
    <property type="entry name" value="DUF6159"/>
    <property type="match status" value="1"/>
</dbReference>
<reference evidence="3" key="1">
    <citation type="journal article" date="2019" name="Int. J. Syst. Evol. Microbiol.">
        <title>The Global Catalogue of Microorganisms (GCM) 10K type strain sequencing project: providing services to taxonomists for standard genome sequencing and annotation.</title>
        <authorList>
            <consortium name="The Broad Institute Genomics Platform"/>
            <consortium name="The Broad Institute Genome Sequencing Center for Infectious Disease"/>
            <person name="Wu L."/>
            <person name="Ma J."/>
        </authorList>
    </citation>
    <scope>NUCLEOTIDE SEQUENCE [LARGE SCALE GENOMIC DNA]</scope>
    <source>
        <strain evidence="3">CGMCC 1.6774</strain>
    </source>
</reference>
<feature type="transmembrane region" description="Helical" evidence="1">
    <location>
        <begin position="214"/>
        <end position="237"/>
    </location>
</feature>
<feature type="transmembrane region" description="Helical" evidence="1">
    <location>
        <begin position="249"/>
        <end position="271"/>
    </location>
</feature>
<feature type="transmembrane region" description="Helical" evidence="1">
    <location>
        <begin position="128"/>
        <end position="149"/>
    </location>
</feature>
<keyword evidence="1" id="KW-0812">Transmembrane</keyword>
<comment type="caution">
    <text evidence="2">The sequence shown here is derived from an EMBL/GenBank/DDBJ whole genome shotgun (WGS) entry which is preliminary data.</text>
</comment>
<evidence type="ECO:0000313" key="2">
    <source>
        <dbReference type="EMBL" id="MFD2183579.1"/>
    </source>
</evidence>
<gene>
    <name evidence="2" type="ORF">ACFSOX_15595</name>
</gene>
<dbReference type="RefSeq" id="WP_378478735.1">
    <property type="nucleotide sequence ID" value="NZ_JBHUIW010000018.1"/>
</dbReference>
<keyword evidence="1" id="KW-1133">Transmembrane helix</keyword>
<proteinExistence type="predicted"/>
<keyword evidence="1" id="KW-0472">Membrane</keyword>
<accession>A0ABW5AKW3</accession>
<protein>
    <submittedName>
        <fullName evidence="2">DUF6159 family protein</fullName>
    </submittedName>
</protein>
<feature type="transmembrane region" description="Helical" evidence="1">
    <location>
        <begin position="36"/>
        <end position="59"/>
    </location>
</feature>
<dbReference type="InterPro" id="IPR046157">
    <property type="entry name" value="DUF6159"/>
</dbReference>